<dbReference type="GO" id="GO:0016705">
    <property type="term" value="F:oxidoreductase activity, acting on paired donors, with incorporation or reduction of molecular oxygen"/>
    <property type="evidence" value="ECO:0007669"/>
    <property type="project" value="InterPro"/>
</dbReference>
<evidence type="ECO:0000256" key="3">
    <source>
        <dbReference type="ARBA" id="ARBA00010617"/>
    </source>
</evidence>
<dbReference type="PANTHER" id="PTHR47943:SF2">
    <property type="entry name" value="CYTOCHROME P450"/>
    <property type="match status" value="1"/>
</dbReference>
<dbReference type="InterPro" id="IPR002401">
    <property type="entry name" value="Cyt_P450_E_grp-I"/>
</dbReference>
<dbReference type="SUPFAM" id="SSF48264">
    <property type="entry name" value="Cytochrome P450"/>
    <property type="match status" value="1"/>
</dbReference>
<dbReference type="FunFam" id="1.10.630.10:FF:000011">
    <property type="entry name" value="Cytochrome P450 83B1"/>
    <property type="match status" value="1"/>
</dbReference>
<sequence length="515" mass="57172">MANELGSHGSAVLECAEFYSKLATVLLALVAAWVFLFRERKPRLPPGPFPLPIIGNFHLLGQLPHQTLAALSLKYGPLMSLRLGSALTLVVSSPDVAKEFLNNHDRVFAHRPASAAGKYLMYNFSDIVFSPDGAYWRQLRKLCALQLLNARSIESLSCTREEEVSAMICSIINSDRPVSVTKTVSAVTNAMICRMAFGRKYSDQDLIDSRGVISTIKETTLLLGSPNIGDYIPYLACLDLQGINRRLKKLNKTLDGLLEKIIDEHVSQNNPDAAPDLVDVLLAASADEAREFQISRDNIKAVINDILVAGTYMSAIVIEWAMSEVLRNPTVLKKLQDELERVIGMERMVRESDLPSLVYLQAVAKETLRLHPPAPLGLPHLSMEDCTVLGYEIPRGTRLLINLWAIGRNPNSWEDAESFKPERFMEDGSVGSKVENFESIPFGAGRRGCPGRELATRVLEFVVAQLLQCFNWKLPDEISCDQELDMTEGINGPTIPRKHELFAVPTPRLPIPLLC</sequence>
<protein>
    <recommendedName>
        <fullName evidence="13">Cytochrome P450</fullName>
    </recommendedName>
</protein>
<comment type="subcellular location">
    <subcellularLocation>
        <location evidence="2">Membrane</location>
    </subcellularLocation>
</comment>
<evidence type="ECO:0000256" key="6">
    <source>
        <dbReference type="ARBA" id="ARBA00023002"/>
    </source>
</evidence>
<comment type="similarity">
    <text evidence="3 11">Belongs to the cytochrome P450 family.</text>
</comment>
<evidence type="ECO:0000256" key="1">
    <source>
        <dbReference type="ARBA" id="ARBA00001971"/>
    </source>
</evidence>
<evidence type="ECO:0000256" key="8">
    <source>
        <dbReference type="ARBA" id="ARBA00023033"/>
    </source>
</evidence>
<evidence type="ECO:0000256" key="9">
    <source>
        <dbReference type="ARBA" id="ARBA00023136"/>
    </source>
</evidence>
<keyword evidence="4 10" id="KW-0349">Heme</keyword>
<feature type="binding site" description="axial binding residue" evidence="10">
    <location>
        <position position="449"/>
    </location>
    <ligand>
        <name>heme</name>
        <dbReference type="ChEBI" id="CHEBI:30413"/>
    </ligand>
    <ligandPart>
        <name>Fe</name>
        <dbReference type="ChEBI" id="CHEBI:18248"/>
    </ligandPart>
</feature>
<accession>A9NY70</accession>
<dbReference type="PROSITE" id="PS00086">
    <property type="entry name" value="CYTOCHROME_P450"/>
    <property type="match status" value="1"/>
</dbReference>
<evidence type="ECO:0000256" key="4">
    <source>
        <dbReference type="ARBA" id="ARBA00022617"/>
    </source>
</evidence>
<evidence type="ECO:0000256" key="2">
    <source>
        <dbReference type="ARBA" id="ARBA00004370"/>
    </source>
</evidence>
<dbReference type="CDD" id="cd11072">
    <property type="entry name" value="CYP71-like"/>
    <property type="match status" value="1"/>
</dbReference>
<evidence type="ECO:0000256" key="11">
    <source>
        <dbReference type="RuleBase" id="RU000461"/>
    </source>
</evidence>
<dbReference type="PRINTS" id="PR00463">
    <property type="entry name" value="EP450I"/>
</dbReference>
<dbReference type="GO" id="GO:0005506">
    <property type="term" value="F:iron ion binding"/>
    <property type="evidence" value="ECO:0007669"/>
    <property type="project" value="InterPro"/>
</dbReference>
<proteinExistence type="evidence at transcript level"/>
<dbReference type="PRINTS" id="PR00385">
    <property type="entry name" value="P450"/>
</dbReference>
<keyword evidence="8 11" id="KW-0503">Monooxygenase</keyword>
<dbReference type="AlphaFoldDB" id="A9NY70"/>
<keyword evidence="6 11" id="KW-0560">Oxidoreductase</keyword>
<dbReference type="InterPro" id="IPR017972">
    <property type="entry name" value="Cyt_P450_CS"/>
</dbReference>
<name>A9NY70_PICSI</name>
<dbReference type="Gene3D" id="1.10.630.10">
    <property type="entry name" value="Cytochrome P450"/>
    <property type="match status" value="1"/>
</dbReference>
<dbReference type="EMBL" id="EF086310">
    <property type="protein sequence ID" value="ABK25581.1"/>
    <property type="molecule type" value="mRNA"/>
</dbReference>
<evidence type="ECO:0000256" key="5">
    <source>
        <dbReference type="ARBA" id="ARBA00022723"/>
    </source>
</evidence>
<evidence type="ECO:0008006" key="13">
    <source>
        <dbReference type="Google" id="ProtNLM"/>
    </source>
</evidence>
<dbReference type="InterPro" id="IPR001128">
    <property type="entry name" value="Cyt_P450"/>
</dbReference>
<reference evidence="12" key="1">
    <citation type="journal article" date="2008" name="BMC Genomics">
        <title>A conifer genomics resource of 200,000 spruce (Picea spp.) ESTs and 6,464 high-quality, sequence-finished full-length cDNAs for Sitka spruce (Picea sitchensis).</title>
        <authorList>
            <person name="Ralph S.G."/>
            <person name="Chun H.J."/>
            <person name="Kolosova N."/>
            <person name="Cooper D."/>
            <person name="Oddy C."/>
            <person name="Ritland C.E."/>
            <person name="Kirkpatrick R."/>
            <person name="Moore R."/>
            <person name="Barber S."/>
            <person name="Holt R.A."/>
            <person name="Jones S.J."/>
            <person name="Marra M.A."/>
            <person name="Douglas C.J."/>
            <person name="Ritland K."/>
            <person name="Bohlmann J."/>
        </authorList>
    </citation>
    <scope>NUCLEOTIDE SEQUENCE</scope>
    <source>
        <tissue evidence="12">Bark</tissue>
    </source>
</reference>
<keyword evidence="5 10" id="KW-0479">Metal-binding</keyword>
<dbReference type="OMA" id="WLTHRID"/>
<evidence type="ECO:0000256" key="10">
    <source>
        <dbReference type="PIRSR" id="PIRSR602401-1"/>
    </source>
</evidence>
<dbReference type="InterPro" id="IPR036396">
    <property type="entry name" value="Cyt_P450_sf"/>
</dbReference>
<keyword evidence="7 10" id="KW-0408">Iron</keyword>
<dbReference type="GO" id="GO:0020037">
    <property type="term" value="F:heme binding"/>
    <property type="evidence" value="ECO:0007669"/>
    <property type="project" value="InterPro"/>
</dbReference>
<keyword evidence="9" id="KW-0472">Membrane</keyword>
<comment type="cofactor">
    <cofactor evidence="1 10">
        <name>heme</name>
        <dbReference type="ChEBI" id="CHEBI:30413"/>
    </cofactor>
</comment>
<dbReference type="GO" id="GO:0004497">
    <property type="term" value="F:monooxygenase activity"/>
    <property type="evidence" value="ECO:0007669"/>
    <property type="project" value="UniProtKB-KW"/>
</dbReference>
<evidence type="ECO:0000256" key="7">
    <source>
        <dbReference type="ARBA" id="ARBA00023004"/>
    </source>
</evidence>
<dbReference type="Pfam" id="PF00067">
    <property type="entry name" value="p450"/>
    <property type="match status" value="1"/>
</dbReference>
<evidence type="ECO:0000313" key="12">
    <source>
        <dbReference type="EMBL" id="ABK25581.1"/>
    </source>
</evidence>
<dbReference type="GO" id="GO:0016020">
    <property type="term" value="C:membrane"/>
    <property type="evidence" value="ECO:0007669"/>
    <property type="project" value="UniProtKB-SubCell"/>
</dbReference>
<organism evidence="12">
    <name type="scientific">Picea sitchensis</name>
    <name type="common">Sitka spruce</name>
    <name type="synonym">Pinus sitchensis</name>
    <dbReference type="NCBI Taxonomy" id="3332"/>
    <lineage>
        <taxon>Eukaryota</taxon>
        <taxon>Viridiplantae</taxon>
        <taxon>Streptophyta</taxon>
        <taxon>Embryophyta</taxon>
        <taxon>Tracheophyta</taxon>
        <taxon>Spermatophyta</taxon>
        <taxon>Pinopsida</taxon>
        <taxon>Pinidae</taxon>
        <taxon>Conifers I</taxon>
        <taxon>Pinales</taxon>
        <taxon>Pinaceae</taxon>
        <taxon>Picea</taxon>
    </lineage>
</organism>
<dbReference type="PANTHER" id="PTHR47943">
    <property type="entry name" value="CYTOCHROME P450 93A3-LIKE"/>
    <property type="match status" value="1"/>
</dbReference>